<evidence type="ECO:0000313" key="9">
    <source>
        <dbReference type="Proteomes" id="UP000018717"/>
    </source>
</evidence>
<dbReference type="Proteomes" id="UP000018717">
    <property type="component" value="Unassembled WGS sequence"/>
</dbReference>
<dbReference type="InterPro" id="IPR006043">
    <property type="entry name" value="NCS2"/>
</dbReference>
<dbReference type="Pfam" id="PF00860">
    <property type="entry name" value="Xan_ur_permease"/>
    <property type="match status" value="1"/>
</dbReference>
<feature type="transmembrane region" description="Helical" evidence="7">
    <location>
        <begin position="82"/>
        <end position="100"/>
    </location>
</feature>
<feature type="transmembrane region" description="Helical" evidence="7">
    <location>
        <begin position="332"/>
        <end position="353"/>
    </location>
</feature>
<evidence type="ECO:0000256" key="4">
    <source>
        <dbReference type="ARBA" id="ARBA00022692"/>
    </source>
</evidence>
<organism evidence="8 9">
    <name type="scientific">Streptococcus mitis 21/39</name>
    <dbReference type="NCBI Taxonomy" id="1415765"/>
    <lineage>
        <taxon>Bacteria</taxon>
        <taxon>Bacillati</taxon>
        <taxon>Bacillota</taxon>
        <taxon>Bacilli</taxon>
        <taxon>Lactobacillales</taxon>
        <taxon>Streptococcaceae</taxon>
        <taxon>Streptococcus</taxon>
        <taxon>Streptococcus mitis group</taxon>
    </lineage>
</organism>
<evidence type="ECO:0000256" key="5">
    <source>
        <dbReference type="ARBA" id="ARBA00022989"/>
    </source>
</evidence>
<dbReference type="InterPro" id="IPR006042">
    <property type="entry name" value="Xan_ur_permease"/>
</dbReference>
<feature type="transmembrane region" description="Helical" evidence="7">
    <location>
        <begin position="175"/>
        <end position="192"/>
    </location>
</feature>
<evidence type="ECO:0000256" key="2">
    <source>
        <dbReference type="ARBA" id="ARBA00008821"/>
    </source>
</evidence>
<name>V8I7I0_STRMT</name>
<evidence type="ECO:0000256" key="6">
    <source>
        <dbReference type="ARBA" id="ARBA00023136"/>
    </source>
</evidence>
<comment type="caution">
    <text evidence="8">The sequence shown here is derived from an EMBL/GenBank/DDBJ whole genome shotgun (WGS) entry which is preliminary data.</text>
</comment>
<accession>V8I7I0</accession>
<evidence type="ECO:0000256" key="1">
    <source>
        <dbReference type="ARBA" id="ARBA00004141"/>
    </source>
</evidence>
<dbReference type="PATRIC" id="fig|1415765.3.peg.1261"/>
<feature type="transmembrane region" description="Helical" evidence="7">
    <location>
        <begin position="393"/>
        <end position="409"/>
    </location>
</feature>
<evidence type="ECO:0000313" key="8">
    <source>
        <dbReference type="EMBL" id="ETD96153.1"/>
    </source>
</evidence>
<dbReference type="AlphaFoldDB" id="V8I7I0"/>
<feature type="transmembrane region" description="Helical" evidence="7">
    <location>
        <begin position="143"/>
        <end position="168"/>
    </location>
</feature>
<protein>
    <submittedName>
        <fullName evidence="8">Uracil transporter</fullName>
    </submittedName>
</protein>
<gene>
    <name evidence="8" type="ORF">U757_06540</name>
</gene>
<keyword evidence="3" id="KW-0813">Transport</keyword>
<evidence type="ECO:0000256" key="7">
    <source>
        <dbReference type="SAM" id="Phobius"/>
    </source>
</evidence>
<keyword evidence="5 7" id="KW-1133">Transmembrane helix</keyword>
<dbReference type="PANTHER" id="PTHR42810">
    <property type="entry name" value="PURINE PERMEASE C1399.01C-RELATED"/>
    <property type="match status" value="1"/>
</dbReference>
<proteinExistence type="inferred from homology"/>
<dbReference type="GO" id="GO:0042907">
    <property type="term" value="F:xanthine transmembrane transporter activity"/>
    <property type="evidence" value="ECO:0007669"/>
    <property type="project" value="TreeGrafter"/>
</dbReference>
<reference evidence="8 9" key="1">
    <citation type="submission" date="2013-11" db="EMBL/GenBank/DDBJ databases">
        <title>Genome sequencing of Streptococcus mitis strains.</title>
        <authorList>
            <person name="Ikryannikova L.N."/>
            <person name="Ilina E.N."/>
            <person name="Kostryukova E.S."/>
            <person name="Karpova I.Y."/>
            <person name="Semashko T.A."/>
            <person name="Larin A.K."/>
            <person name="Ischenko D.S."/>
            <person name="Savinova T.A."/>
            <person name="Dubovickaya V.A."/>
            <person name="Sidorenko S.V."/>
            <person name="Govorun V.M."/>
        </authorList>
    </citation>
    <scope>NUCLEOTIDE SEQUENCE [LARGE SCALE GENOMIC DNA]</scope>
    <source>
        <strain evidence="8 9">21/39</strain>
    </source>
</reference>
<dbReference type="NCBIfam" id="TIGR00801">
    <property type="entry name" value="ncs2"/>
    <property type="match status" value="1"/>
</dbReference>
<dbReference type="GO" id="GO:0005886">
    <property type="term" value="C:plasma membrane"/>
    <property type="evidence" value="ECO:0007669"/>
    <property type="project" value="UniProtKB-ARBA"/>
</dbReference>
<dbReference type="PANTHER" id="PTHR42810:SF2">
    <property type="entry name" value="PURINE PERMEASE C1399.01C-RELATED"/>
    <property type="match status" value="1"/>
</dbReference>
<comment type="similarity">
    <text evidence="2">Belongs to the nucleobase:cation symporter-2 (NCS2) (TC 2.A.40) family.</text>
</comment>
<feature type="transmembrane region" description="Helical" evidence="7">
    <location>
        <begin position="112"/>
        <end position="131"/>
    </location>
</feature>
<feature type="transmembrane region" description="Helical" evidence="7">
    <location>
        <begin position="359"/>
        <end position="381"/>
    </location>
</feature>
<feature type="transmembrane region" description="Helical" evidence="7">
    <location>
        <begin position="43"/>
        <end position="76"/>
    </location>
</feature>
<comment type="subcellular location">
    <subcellularLocation>
        <location evidence="1">Membrane</location>
        <topology evidence="1">Multi-pass membrane protein</topology>
    </subcellularLocation>
</comment>
<keyword evidence="6 7" id="KW-0472">Membrane</keyword>
<sequence length="439" mass="46131">MGSFLMPKSEVYMKQESTVDLLLDVDQRPSAGKGILLSFQHVFAMFGATILVPLILGMPVSVALFASGVGTLIYMISTGFRVPVYLGSSFAFITAMSLAMKEMGGDVSAAQTGVILTGLVYVLVAAGVRFAGTKWIDKLLPPIIIGPMIIVIGLGLAGSAVTNAGLVADGNWKNALVAVVTFLIAAFINTKGKGFLRIIPFLFAIIGGYLFALTLGLVDFTPVLKANWFEIPGFYLPFSTGGAFKEYNLYFGPETIAILPIAIVTISEHIGDHTVLGQICGRQFLKEPGLHRTLLGDGIATSVSAFLGGPANTTYGENTGVIGMTRIASVSVIRNAAFIAIALSFLGKFTALISTIPNAVLGGMSILLYGVIASNGLKVLIKERVDFGQMRNLIIASAMLVLGLGGAILKLGPVTLSGTALSAMTGIILNLILPYENKD</sequence>
<evidence type="ECO:0000256" key="3">
    <source>
        <dbReference type="ARBA" id="ARBA00022448"/>
    </source>
</evidence>
<dbReference type="PROSITE" id="PS01116">
    <property type="entry name" value="XANTH_URACIL_PERMASE"/>
    <property type="match status" value="1"/>
</dbReference>
<dbReference type="EMBL" id="AYRR01000007">
    <property type="protein sequence ID" value="ETD96153.1"/>
    <property type="molecule type" value="Genomic_DNA"/>
</dbReference>
<feature type="transmembrane region" description="Helical" evidence="7">
    <location>
        <begin position="198"/>
        <end position="218"/>
    </location>
</feature>
<keyword evidence="4 7" id="KW-0812">Transmembrane</keyword>